<gene>
    <name evidence="1" type="ORF">MM415A02725_0003</name>
</gene>
<evidence type="ECO:0000313" key="1">
    <source>
        <dbReference type="EMBL" id="QJA72535.1"/>
    </source>
</evidence>
<protein>
    <submittedName>
        <fullName evidence="1">Uncharacterized protein</fullName>
    </submittedName>
</protein>
<sequence>MIPYIIKSYRGGISDESDKGITGAYKFGYGIDIHGVDDVLTGKQAMATILSSAAGVFGTGYAATTHTGIINFFVPASDGTTYCFGSTGSVFARSGDGTWNFVYNDENGAIKGACEWQLDTGVNYLWWATNTSIARKELAGVDIAPDTGTARWTDVAMDYWKLLDPADYHTMRGASGRMMIANGNFLASIDYAGNLDIAALNIRPGNLIKTLEERDDYVVLGSFRQDNSEEGHIWSWIVTALNWIQKKRIPVKGVNSMIDTELLLLQGGEDGELFYSDFVNAIPLHAIPGGGRTTPSGVSIENDLAVFGIYGGTYPGIWSYGRRRKNRPMALNYDYRLAQTVAGNAITTVGAVAMVNGELLASWGTAADYGVDSVSSTTKATALYEGLEFSGGRPYLKKNFDTIVVNMAPLSAGCSISAKFKLEKDTSWKYGVLGDGSTTFSVTDATEAIFNTGWPGNTYEVGLELNPSGNTSPQILSISSYLGDKGYEF</sequence>
<name>A0A6M3JUT1_9ZZZZ</name>
<reference evidence="1" key="1">
    <citation type="submission" date="2020-03" db="EMBL/GenBank/DDBJ databases">
        <title>The deep terrestrial virosphere.</title>
        <authorList>
            <person name="Holmfeldt K."/>
            <person name="Nilsson E."/>
            <person name="Simone D."/>
            <person name="Lopez-Fernandez M."/>
            <person name="Wu X."/>
            <person name="de Brujin I."/>
            <person name="Lundin D."/>
            <person name="Andersson A."/>
            <person name="Bertilsson S."/>
            <person name="Dopson M."/>
        </authorList>
    </citation>
    <scope>NUCLEOTIDE SEQUENCE</scope>
    <source>
        <strain evidence="1">MM415A02725</strain>
    </source>
</reference>
<dbReference type="EMBL" id="MT141959">
    <property type="protein sequence ID" value="QJA72535.1"/>
    <property type="molecule type" value="Genomic_DNA"/>
</dbReference>
<organism evidence="1">
    <name type="scientific">viral metagenome</name>
    <dbReference type="NCBI Taxonomy" id="1070528"/>
    <lineage>
        <taxon>unclassified sequences</taxon>
        <taxon>metagenomes</taxon>
        <taxon>organismal metagenomes</taxon>
    </lineage>
</organism>
<proteinExistence type="predicted"/>
<dbReference type="AlphaFoldDB" id="A0A6M3JUT1"/>
<accession>A0A6M3JUT1</accession>